<protein>
    <submittedName>
        <fullName evidence="3">Alpha/beta fold hydrolase</fullName>
    </submittedName>
</protein>
<dbReference type="InterPro" id="IPR029058">
    <property type="entry name" value="AB_hydrolase_fold"/>
</dbReference>
<name>A0A2N9YJ30_9GAMM</name>
<proteinExistence type="predicted"/>
<feature type="domain" description="GPI inositol-deacylase PGAP1-like alpha/beta" evidence="2">
    <location>
        <begin position="101"/>
        <end position="144"/>
    </location>
</feature>
<dbReference type="GO" id="GO:0016788">
    <property type="term" value="F:hydrolase activity, acting on ester bonds"/>
    <property type="evidence" value="ECO:0007669"/>
    <property type="project" value="InterPro"/>
</dbReference>
<evidence type="ECO:0000259" key="2">
    <source>
        <dbReference type="Pfam" id="PF07819"/>
    </source>
</evidence>
<dbReference type="InterPro" id="IPR012908">
    <property type="entry name" value="PGAP1-ab_dom-like"/>
</dbReference>
<dbReference type="STRING" id="288004.AL038_06590"/>
<evidence type="ECO:0000256" key="1">
    <source>
        <dbReference type="SAM" id="SignalP"/>
    </source>
</evidence>
<accession>A0A2N9YJ30</accession>
<dbReference type="Gene3D" id="3.40.50.1820">
    <property type="entry name" value="alpha/beta hydrolase"/>
    <property type="match status" value="1"/>
</dbReference>
<organism evidence="3 4">
    <name type="scientific">Beggiatoa leptomitoformis</name>
    <dbReference type="NCBI Taxonomy" id="288004"/>
    <lineage>
        <taxon>Bacteria</taxon>
        <taxon>Pseudomonadati</taxon>
        <taxon>Pseudomonadota</taxon>
        <taxon>Gammaproteobacteria</taxon>
        <taxon>Thiotrichales</taxon>
        <taxon>Thiotrichaceae</taxon>
        <taxon>Beggiatoa</taxon>
    </lineage>
</organism>
<keyword evidence="1" id="KW-0732">Signal</keyword>
<dbReference type="SUPFAM" id="SSF53474">
    <property type="entry name" value="alpha/beta-Hydrolases"/>
    <property type="match status" value="1"/>
</dbReference>
<gene>
    <name evidence="3" type="ORF">BLE401_17715</name>
</gene>
<dbReference type="EMBL" id="CP018889">
    <property type="protein sequence ID" value="AUI70355.1"/>
    <property type="molecule type" value="Genomic_DNA"/>
</dbReference>
<dbReference type="RefSeq" id="WP_062150741.1">
    <property type="nucleotide sequence ID" value="NZ_CP012373.2"/>
</dbReference>
<dbReference type="Pfam" id="PF07819">
    <property type="entry name" value="PGAP1"/>
    <property type="match status" value="1"/>
</dbReference>
<dbReference type="AlphaFoldDB" id="A0A2N9YJ30"/>
<evidence type="ECO:0000313" key="4">
    <source>
        <dbReference type="Proteomes" id="UP000234271"/>
    </source>
</evidence>
<dbReference type="KEGG" id="blep:AL038_06590"/>
<dbReference type="Proteomes" id="UP000234271">
    <property type="component" value="Chromosome"/>
</dbReference>
<sequence length="272" mass="29838">MLRTLLLGCCLFISLSCHAGQTVVLIHGYLEDGSEWFKSGVVPILNRAGFNYLGHLAPQGFYPAHQTVNANPRYVYTLTLPSEAPILVQAQWLARYMQALQTRHPQNELILVGHSAGGVVARFSMVQMGLSANTLITIASPHLGTDKAEWGLMLGDSPFGFFAPFFGMDTINRSQALYYDLVREAPDTLLFWLNRHPHPPARYISIVRADNPQGITDTVVPAYSQDLNNVVSLQGQATTLQSVGTHALQPSDGLMLVAILFNLPMPNANPAR</sequence>
<keyword evidence="3" id="KW-0378">Hydrolase</keyword>
<feature type="chain" id="PRO_5014873683" evidence="1">
    <location>
        <begin position="20"/>
        <end position="272"/>
    </location>
</feature>
<dbReference type="PROSITE" id="PS51257">
    <property type="entry name" value="PROKAR_LIPOPROTEIN"/>
    <property type="match status" value="1"/>
</dbReference>
<reference evidence="4" key="1">
    <citation type="submission" date="2016-12" db="EMBL/GenBank/DDBJ databases">
        <title>Complete Genome Sequence of Beggiatoa leptomitiformis D-401.</title>
        <authorList>
            <person name="Fomenkov A."/>
            <person name="Vincze T."/>
            <person name="Grabovich M."/>
            <person name="Anton B.P."/>
            <person name="Dubinina G."/>
            <person name="Orlova M."/>
            <person name="Belousova E."/>
            <person name="Roberts R.J."/>
        </authorList>
    </citation>
    <scope>NUCLEOTIDE SEQUENCE [LARGE SCALE GENOMIC DNA]</scope>
    <source>
        <strain evidence="4">D-401</strain>
    </source>
</reference>
<feature type="signal peptide" evidence="1">
    <location>
        <begin position="1"/>
        <end position="19"/>
    </location>
</feature>
<evidence type="ECO:0000313" key="3">
    <source>
        <dbReference type="EMBL" id="AUI70355.1"/>
    </source>
</evidence>
<dbReference type="OrthoDB" id="5760641at2"/>
<keyword evidence="4" id="KW-1185">Reference proteome</keyword>